<proteinExistence type="predicted"/>
<dbReference type="RefSeq" id="WP_377317093.1">
    <property type="nucleotide sequence ID" value="NZ_JBHUIY010000025.1"/>
</dbReference>
<comment type="caution">
    <text evidence="1">The sequence shown here is derived from an EMBL/GenBank/DDBJ whole genome shotgun (WGS) entry which is preliminary data.</text>
</comment>
<organism evidence="1 2">
    <name type="scientific">Phaeospirillum tilakii</name>
    <dbReference type="NCBI Taxonomy" id="741673"/>
    <lineage>
        <taxon>Bacteria</taxon>
        <taxon>Pseudomonadati</taxon>
        <taxon>Pseudomonadota</taxon>
        <taxon>Alphaproteobacteria</taxon>
        <taxon>Rhodospirillales</taxon>
        <taxon>Rhodospirillaceae</taxon>
        <taxon>Phaeospirillum</taxon>
    </lineage>
</organism>
<accession>A0ABW5CBJ8</accession>
<evidence type="ECO:0000313" key="1">
    <source>
        <dbReference type="EMBL" id="MFD2234659.1"/>
    </source>
</evidence>
<reference evidence="2" key="1">
    <citation type="journal article" date="2019" name="Int. J. Syst. Evol. Microbiol.">
        <title>The Global Catalogue of Microorganisms (GCM) 10K type strain sequencing project: providing services to taxonomists for standard genome sequencing and annotation.</title>
        <authorList>
            <consortium name="The Broad Institute Genomics Platform"/>
            <consortium name="The Broad Institute Genome Sequencing Center for Infectious Disease"/>
            <person name="Wu L."/>
            <person name="Ma J."/>
        </authorList>
    </citation>
    <scope>NUCLEOTIDE SEQUENCE [LARGE SCALE GENOMIC DNA]</scope>
    <source>
        <strain evidence="2">KCTC 15012</strain>
    </source>
</reference>
<name>A0ABW5CBJ8_9PROT</name>
<dbReference type="Pfam" id="PF03692">
    <property type="entry name" value="CxxCxxCC"/>
    <property type="match status" value="1"/>
</dbReference>
<protein>
    <submittedName>
        <fullName evidence="1">YkgJ family cysteine cluster protein</fullName>
    </submittedName>
</protein>
<dbReference type="InterPro" id="IPR005358">
    <property type="entry name" value="Puta_zinc/iron-chelating_dom"/>
</dbReference>
<sequence>MTGGSALAPHLDAAFAAARALAQATLAEPAPDWPAAVAHTHVLADRAWVAAAALEPDRAACGPGCGWCCHQPVELSPVEILSLAVTLESSPGWRGRVAAWNGGRACPFLVEYSCSIHPLRPLKCRGLFQPDPRWCMATFAKIDPPPGGPPIRHQPLAVPRRLHEAVAAGFNLPLHAAGLDCDAYSLVPALQSVLDRPDALAAWARGERVFPADAQLHRWVPPGEEAARRA</sequence>
<evidence type="ECO:0000313" key="2">
    <source>
        <dbReference type="Proteomes" id="UP001597296"/>
    </source>
</evidence>
<gene>
    <name evidence="1" type="ORF">ACFSNB_12670</name>
</gene>
<dbReference type="EMBL" id="JBHUIY010000025">
    <property type="protein sequence ID" value="MFD2234659.1"/>
    <property type="molecule type" value="Genomic_DNA"/>
</dbReference>
<keyword evidence="2" id="KW-1185">Reference proteome</keyword>
<dbReference type="Proteomes" id="UP001597296">
    <property type="component" value="Unassembled WGS sequence"/>
</dbReference>